<gene>
    <name evidence="2" type="primary">gb11625</name>
    <name evidence="2" type="ORF">PR202_gb11625</name>
</gene>
<reference evidence="2" key="1">
    <citation type="journal article" date="2018" name="DNA Res.">
        <title>Multiple hybrid de novo genome assembly of finger millet, an orphan allotetraploid crop.</title>
        <authorList>
            <person name="Hatakeyama M."/>
            <person name="Aluri S."/>
            <person name="Balachadran M.T."/>
            <person name="Sivarajan S.R."/>
            <person name="Patrignani A."/>
            <person name="Gruter S."/>
            <person name="Poveda L."/>
            <person name="Shimizu-Inatsugi R."/>
            <person name="Baeten J."/>
            <person name="Francoijs K.J."/>
            <person name="Nataraja K.N."/>
            <person name="Reddy Y.A.N."/>
            <person name="Phadnis S."/>
            <person name="Ravikumar R.L."/>
            <person name="Schlapbach R."/>
            <person name="Sreeman S.M."/>
            <person name="Shimizu K.K."/>
        </authorList>
    </citation>
    <scope>NUCLEOTIDE SEQUENCE</scope>
</reference>
<dbReference type="PROSITE" id="PS50330">
    <property type="entry name" value="UIM"/>
    <property type="match status" value="1"/>
</dbReference>
<dbReference type="EMBL" id="BQKI01000076">
    <property type="protein sequence ID" value="GJN23930.1"/>
    <property type="molecule type" value="Genomic_DNA"/>
</dbReference>
<dbReference type="Proteomes" id="UP001054889">
    <property type="component" value="Unassembled WGS sequence"/>
</dbReference>
<name>A0AAV5EMP9_ELECO</name>
<dbReference type="InterPro" id="IPR045218">
    <property type="entry name" value="DA1-like"/>
</dbReference>
<feature type="domain" description="Protein DA1-like" evidence="1">
    <location>
        <begin position="225"/>
        <end position="262"/>
    </location>
</feature>
<comment type="caution">
    <text evidence="2">The sequence shown here is derived from an EMBL/GenBank/DDBJ whole genome shotgun (WGS) entry which is preliminary data.</text>
</comment>
<dbReference type="PANTHER" id="PTHR24209:SF25">
    <property type="entry name" value="PROTEIN DA1-RELATED 1"/>
    <property type="match status" value="1"/>
</dbReference>
<dbReference type="PANTHER" id="PTHR24209">
    <property type="entry name" value="PROTEIN DA1-RELATED 2"/>
    <property type="match status" value="1"/>
</dbReference>
<dbReference type="InterPro" id="IPR003903">
    <property type="entry name" value="UIM_dom"/>
</dbReference>
<accession>A0AAV5EMP9</accession>
<reference evidence="2" key="2">
    <citation type="submission" date="2021-12" db="EMBL/GenBank/DDBJ databases">
        <title>Resequencing data analysis of finger millet.</title>
        <authorList>
            <person name="Hatakeyama M."/>
            <person name="Aluri S."/>
            <person name="Balachadran M.T."/>
            <person name="Sivarajan S.R."/>
            <person name="Poveda L."/>
            <person name="Shimizu-Inatsugi R."/>
            <person name="Schlapbach R."/>
            <person name="Sreeman S.M."/>
            <person name="Shimizu K.K."/>
        </authorList>
    </citation>
    <scope>NUCLEOTIDE SEQUENCE</scope>
</reference>
<evidence type="ECO:0000313" key="3">
    <source>
        <dbReference type="Proteomes" id="UP001054889"/>
    </source>
</evidence>
<organism evidence="2 3">
    <name type="scientific">Eleusine coracana subsp. coracana</name>
    <dbReference type="NCBI Taxonomy" id="191504"/>
    <lineage>
        <taxon>Eukaryota</taxon>
        <taxon>Viridiplantae</taxon>
        <taxon>Streptophyta</taxon>
        <taxon>Embryophyta</taxon>
        <taxon>Tracheophyta</taxon>
        <taxon>Spermatophyta</taxon>
        <taxon>Magnoliopsida</taxon>
        <taxon>Liliopsida</taxon>
        <taxon>Poales</taxon>
        <taxon>Poaceae</taxon>
        <taxon>PACMAD clade</taxon>
        <taxon>Chloridoideae</taxon>
        <taxon>Cynodonteae</taxon>
        <taxon>Eleusininae</taxon>
        <taxon>Eleusine</taxon>
    </lineage>
</organism>
<dbReference type="AlphaFoldDB" id="A0AAV5EMP9"/>
<sequence length="301" mass="33889">MGWLTKIFRGSTHNISEGQYNSRPAQETAWNEPSSSTVETKTDAAQDDAALFKAVLTKLDVLTTLETKLGDIDSRQHDEQAAIECLEQNHEIVQTGHEFFLRPPSNRDTSIGVEGFHKIFPSMLAGMITCHTFIVDILSEFNNEDIDRAIALSLLEEEQRKTKAIGLVQGVTERLAMDVFSVAWELSGIQNVFVAMPVVNQYTTMRVITIFQKQEDYAYQKKRLLARLLTGSILAHEMMHAWLRLKGYRTLSPDVEEGICQIESDTSVAYGDGFRAGNQAVVQYGLKRTLEHIRLTGTFPF</sequence>
<dbReference type="Pfam" id="PF12315">
    <property type="entry name" value="DA1-like"/>
    <property type="match status" value="1"/>
</dbReference>
<evidence type="ECO:0000313" key="2">
    <source>
        <dbReference type="EMBL" id="GJN23930.1"/>
    </source>
</evidence>
<keyword evidence="3" id="KW-1185">Reference proteome</keyword>
<dbReference type="GO" id="GO:0043130">
    <property type="term" value="F:ubiquitin binding"/>
    <property type="evidence" value="ECO:0007669"/>
    <property type="project" value="TreeGrafter"/>
</dbReference>
<dbReference type="InterPro" id="IPR022087">
    <property type="entry name" value="DA1-like_dom"/>
</dbReference>
<evidence type="ECO:0000259" key="1">
    <source>
        <dbReference type="Pfam" id="PF12315"/>
    </source>
</evidence>
<proteinExistence type="predicted"/>
<protein>
    <recommendedName>
        <fullName evidence="1">Protein DA1-like domain-containing protein</fullName>
    </recommendedName>
</protein>